<dbReference type="InterPro" id="IPR001254">
    <property type="entry name" value="Trypsin_dom"/>
</dbReference>
<dbReference type="InterPro" id="IPR043504">
    <property type="entry name" value="Peptidase_S1_PA_chymotrypsin"/>
</dbReference>
<sequence>MFPRAVVSAAIATLAAQMATALPLAGGFSKRIMGGAEAPQGDFEFAVSLNNEGRNICGGSLIAPDKVLTAAHCVEGITQNTVVVAGSHDRLNGPHKSQIMSAQTHPRYIRSRKDYDIAVLHIYPEIKDVTLGSLPEPGFEVSPGTEGNFSSHR</sequence>
<comment type="caution">
    <text evidence="4">The sequence shown here is derived from an EMBL/GenBank/DDBJ whole genome shotgun (WGS) entry which is preliminary data.</text>
</comment>
<feature type="domain" description="Peptidase S1" evidence="3">
    <location>
        <begin position="32"/>
        <end position="153"/>
    </location>
</feature>
<dbReference type="Pfam" id="PF00089">
    <property type="entry name" value="Trypsin"/>
    <property type="match status" value="1"/>
</dbReference>
<dbReference type="PROSITE" id="PS50240">
    <property type="entry name" value="TRYPSIN_DOM"/>
    <property type="match status" value="1"/>
</dbReference>
<evidence type="ECO:0000313" key="5">
    <source>
        <dbReference type="Proteomes" id="UP000030816"/>
    </source>
</evidence>
<keyword evidence="4" id="KW-0645">Protease</keyword>
<dbReference type="STRING" id="1081103.A0A0B2X731"/>
<dbReference type="SMART" id="SM00020">
    <property type="entry name" value="Tryp_SPc"/>
    <property type="match status" value="1"/>
</dbReference>
<keyword evidence="5" id="KW-1185">Reference proteome</keyword>
<dbReference type="Gene3D" id="2.40.10.10">
    <property type="entry name" value="Trypsin-like serine proteases"/>
    <property type="match status" value="1"/>
</dbReference>
<dbReference type="PANTHER" id="PTHR24276">
    <property type="entry name" value="POLYSERASE-RELATED"/>
    <property type="match status" value="1"/>
</dbReference>
<dbReference type="AlphaFoldDB" id="A0A0B2X731"/>
<evidence type="ECO:0000313" key="4">
    <source>
        <dbReference type="EMBL" id="KHO01260.1"/>
    </source>
</evidence>
<feature type="chain" id="PRO_5002080059" evidence="2">
    <location>
        <begin position="22"/>
        <end position="153"/>
    </location>
</feature>
<evidence type="ECO:0000259" key="3">
    <source>
        <dbReference type="PROSITE" id="PS50240"/>
    </source>
</evidence>
<dbReference type="GO" id="GO:0006508">
    <property type="term" value="P:proteolysis"/>
    <property type="evidence" value="ECO:0007669"/>
    <property type="project" value="UniProtKB-KW"/>
</dbReference>
<dbReference type="OrthoDB" id="4915747at2759"/>
<keyword evidence="4" id="KW-0378">Hydrolase</keyword>
<evidence type="ECO:0000256" key="2">
    <source>
        <dbReference type="SAM" id="SignalP"/>
    </source>
</evidence>
<reference evidence="4 5" key="1">
    <citation type="journal article" date="2014" name="Proc. Natl. Acad. Sci. U.S.A.">
        <title>Trajectory and genomic determinants of fungal-pathogen speciation and host adaptation.</title>
        <authorList>
            <person name="Hu X."/>
            <person name="Xiao G."/>
            <person name="Zheng P."/>
            <person name="Shang Y."/>
            <person name="Su Y."/>
            <person name="Zhang X."/>
            <person name="Liu X."/>
            <person name="Zhan S."/>
            <person name="St Leger R.J."/>
            <person name="Wang C."/>
        </authorList>
    </citation>
    <scope>NUCLEOTIDE SEQUENCE [LARGE SCALE GENOMIC DNA]</scope>
    <source>
        <strain evidence="4 5">ARSEF 1941</strain>
    </source>
</reference>
<keyword evidence="1" id="KW-1015">Disulfide bond</keyword>
<dbReference type="FunFam" id="2.40.10.10:FF:000068">
    <property type="entry name" value="transmembrane protease serine 2"/>
    <property type="match status" value="1"/>
</dbReference>
<dbReference type="PROSITE" id="PS00134">
    <property type="entry name" value="TRYPSIN_HIS"/>
    <property type="match status" value="1"/>
</dbReference>
<dbReference type="InterPro" id="IPR009003">
    <property type="entry name" value="Peptidase_S1_PA"/>
</dbReference>
<dbReference type="InterPro" id="IPR018114">
    <property type="entry name" value="TRYPSIN_HIS"/>
</dbReference>
<dbReference type="PANTHER" id="PTHR24276:SF98">
    <property type="entry name" value="FI18310P1-RELATED"/>
    <property type="match status" value="1"/>
</dbReference>
<dbReference type="EMBL" id="AZHE01000001">
    <property type="protein sequence ID" value="KHO01260.1"/>
    <property type="molecule type" value="Genomic_DNA"/>
</dbReference>
<dbReference type="HOGENOM" id="CLU_1713689_0_0_1"/>
<protein>
    <submittedName>
        <fullName evidence="4">Extracellular trypsin protease</fullName>
    </submittedName>
</protein>
<dbReference type="Proteomes" id="UP000030816">
    <property type="component" value="Unassembled WGS sequence"/>
</dbReference>
<dbReference type="GeneID" id="63734716"/>
<proteinExistence type="predicted"/>
<gene>
    <name evidence="4" type="ORF">MAM_00261</name>
</gene>
<feature type="signal peptide" evidence="2">
    <location>
        <begin position="1"/>
        <end position="21"/>
    </location>
</feature>
<dbReference type="InterPro" id="IPR050430">
    <property type="entry name" value="Peptidase_S1"/>
</dbReference>
<name>A0A0B2X731_METAS</name>
<evidence type="ECO:0000256" key="1">
    <source>
        <dbReference type="ARBA" id="ARBA00023157"/>
    </source>
</evidence>
<dbReference type="GO" id="GO:0004252">
    <property type="term" value="F:serine-type endopeptidase activity"/>
    <property type="evidence" value="ECO:0007669"/>
    <property type="project" value="InterPro"/>
</dbReference>
<accession>A0A0B2X731</accession>
<keyword evidence="2" id="KW-0732">Signal</keyword>
<organism evidence="4 5">
    <name type="scientific">Metarhizium album (strain ARSEF 1941)</name>
    <dbReference type="NCBI Taxonomy" id="1081103"/>
    <lineage>
        <taxon>Eukaryota</taxon>
        <taxon>Fungi</taxon>
        <taxon>Dikarya</taxon>
        <taxon>Ascomycota</taxon>
        <taxon>Pezizomycotina</taxon>
        <taxon>Sordariomycetes</taxon>
        <taxon>Hypocreomycetidae</taxon>
        <taxon>Hypocreales</taxon>
        <taxon>Clavicipitaceae</taxon>
        <taxon>Metarhizium</taxon>
    </lineage>
</organism>
<dbReference type="RefSeq" id="XP_040682325.1">
    <property type="nucleotide sequence ID" value="XM_040819060.1"/>
</dbReference>
<dbReference type="SUPFAM" id="SSF50494">
    <property type="entry name" value="Trypsin-like serine proteases"/>
    <property type="match status" value="1"/>
</dbReference>